<dbReference type="Pfam" id="PF13312">
    <property type="entry name" value="DUF4081"/>
    <property type="match status" value="1"/>
</dbReference>
<proteinExistence type="predicted"/>
<dbReference type="InterPro" id="IPR000182">
    <property type="entry name" value="GNAT_dom"/>
</dbReference>
<evidence type="ECO:0000313" key="3">
    <source>
        <dbReference type="Proteomes" id="UP000234778"/>
    </source>
</evidence>
<sequence length="320" mass="33852">MRILNRPLTSVGRDQADGLLALCALDPVGGANLAHQLLRWNRWGHGDVVVAGRVGRPDGGAWATGSVIPFGLGARAELGHDGASRAQVRALADHARRRLVNRGSVFGPVRDVEPVWQALAEGGTRSREERWNQPLLVSPPVAGGLTGRALARRPGLEWIARVLRDAQLGEESLVLPASVAMFTSELGYDPTSAGGSYARHVDWLVAMGRSYVVIDDGEGRPPLPGGPRSVAFKADVGALWSPPGQQPGVAQLTGVWTRPDLRGRGVASVALAATVDAVRRDHVGPGGTVSLYVNDFNTPALGLYRSLGFEQVGTFATVLL</sequence>
<reference evidence="2 3" key="1">
    <citation type="submission" date="2017-12" db="EMBL/GenBank/DDBJ databases">
        <title>Phylogenetic diversity of female urinary microbiome.</title>
        <authorList>
            <person name="Thomas-White K."/>
            <person name="Wolfe A.J."/>
        </authorList>
    </citation>
    <scope>NUCLEOTIDE SEQUENCE [LARGE SCALE GENOMIC DNA]</scope>
    <source>
        <strain evidence="2 3">UMB0319</strain>
    </source>
</reference>
<dbReference type="Pfam" id="PF00583">
    <property type="entry name" value="Acetyltransf_1"/>
    <property type="match status" value="1"/>
</dbReference>
<dbReference type="GO" id="GO:0016747">
    <property type="term" value="F:acyltransferase activity, transferring groups other than amino-acyl groups"/>
    <property type="evidence" value="ECO:0007669"/>
    <property type="project" value="InterPro"/>
</dbReference>
<evidence type="ECO:0000313" key="2">
    <source>
        <dbReference type="EMBL" id="PKY99003.1"/>
    </source>
</evidence>
<evidence type="ECO:0000259" key="1">
    <source>
        <dbReference type="PROSITE" id="PS51186"/>
    </source>
</evidence>
<dbReference type="EMBL" id="PKHA01000003">
    <property type="protein sequence ID" value="PKY99003.1"/>
    <property type="molecule type" value="Genomic_DNA"/>
</dbReference>
<protein>
    <submittedName>
        <fullName evidence="2">DUF4081 domain-containing protein</fullName>
    </submittedName>
</protein>
<accession>A0A2I1KTP8</accession>
<name>A0A2I1KTP8_9ACTO</name>
<organism evidence="2 3">
    <name type="scientific">Actinomyces urogenitalis</name>
    <dbReference type="NCBI Taxonomy" id="103621"/>
    <lineage>
        <taxon>Bacteria</taxon>
        <taxon>Bacillati</taxon>
        <taxon>Actinomycetota</taxon>
        <taxon>Actinomycetes</taxon>
        <taxon>Actinomycetales</taxon>
        <taxon>Actinomycetaceae</taxon>
        <taxon>Actinomyces</taxon>
    </lineage>
</organism>
<dbReference type="InterPro" id="IPR025289">
    <property type="entry name" value="DUF4081"/>
</dbReference>
<dbReference type="PROSITE" id="PS51186">
    <property type="entry name" value="GNAT"/>
    <property type="match status" value="1"/>
</dbReference>
<dbReference type="InterPro" id="IPR016181">
    <property type="entry name" value="Acyl_CoA_acyltransferase"/>
</dbReference>
<dbReference type="RefSeq" id="WP_034237224.1">
    <property type="nucleotide sequence ID" value="NZ_JADNGB010000007.1"/>
</dbReference>
<dbReference type="AlphaFoldDB" id="A0A2I1KTP8"/>
<gene>
    <name evidence="2" type="ORF">CYJ26_04660</name>
</gene>
<dbReference type="Proteomes" id="UP000234778">
    <property type="component" value="Unassembled WGS sequence"/>
</dbReference>
<feature type="domain" description="N-acetyltransferase" evidence="1">
    <location>
        <begin position="161"/>
        <end position="320"/>
    </location>
</feature>
<dbReference type="Gene3D" id="3.40.630.30">
    <property type="match status" value="1"/>
</dbReference>
<dbReference type="SUPFAM" id="SSF55729">
    <property type="entry name" value="Acyl-CoA N-acyltransferases (Nat)"/>
    <property type="match status" value="1"/>
</dbReference>
<dbReference type="GeneID" id="81708225"/>
<comment type="caution">
    <text evidence="2">The sequence shown here is derived from an EMBL/GenBank/DDBJ whole genome shotgun (WGS) entry which is preliminary data.</text>
</comment>